<keyword evidence="10 13" id="KW-0472">Membrane</keyword>
<keyword evidence="12" id="KW-0325">Glycoprotein</keyword>
<dbReference type="Pfam" id="PF00560">
    <property type="entry name" value="LRR_1"/>
    <property type="match status" value="6"/>
</dbReference>
<dbReference type="FunFam" id="3.80.10.10:FF:000095">
    <property type="entry name" value="LRR receptor-like serine/threonine-protein kinase GSO1"/>
    <property type="match status" value="1"/>
</dbReference>
<dbReference type="Pfam" id="PF08263">
    <property type="entry name" value="LRRNT_2"/>
    <property type="match status" value="1"/>
</dbReference>
<dbReference type="FunFam" id="3.30.200.20:FF:000454">
    <property type="entry name" value="Leucine-rich repeat receptor-like tyrosine-protein kinase PXC3"/>
    <property type="match status" value="1"/>
</dbReference>
<dbReference type="FunFam" id="3.80.10.10:FF:000041">
    <property type="entry name" value="LRR receptor-like serine/threonine-protein kinase ERECTA"/>
    <property type="match status" value="1"/>
</dbReference>
<sequence>MGRCVYLFSFLLLSTLCTSSQVFAAQLDQTQTGVLQKLFKSLQSNFSVPSSLLNNGDANPCNWNGVGCALSGSSEVVRELSFSNFGISSIKSSSFEDFFDSLCSLHTLQHLNLSSNQLSSLPDSFFSNCTGLSGLKYLNLSSNAINQQIPNFKFRDLEVLDLSWNHFTGAIGNKLDSLTKLKSLNLSSNSLHGSIPPLSGQENGPLKELVLSMNYFNGTIPYSIFKHGNLTYLDLSQNNLIGRVPDEFNNLSKLETLLLNANNLSGNIPTSLTNLKTLYRFAAYQNNFSGLIPIGLTKYAKILDLSYNNITGGLQPDLLSPPTLESIDLTNNGLTGSIPGNISRNLYRLRLGWNQLSGTLPTSIGELSLLSYLELDGNKLEGKIPNELGNCKNLTLLNLASNNFENELPLGLGNLSNLVVIKLQINNFSGRIPSQILNWANVSTLNFSLNALSGEIPPQISNLKKLANLNLGGNNLSGSIPSTIGDMSSLNELQLGNNKLSGIIPAMPGSLTTALNLSHNSFSGPIPSSSFINSLELEVLDLSRNNFSGLVPDSLTTLRFLTILDLSNNNLSGTLPNFHNWVNVIITGNALLSNSTREATSNPDHPHSKKKVNPGLAILFSVLGAFFGFLLLACLIVFSLSKRFYRVENVGLQSDDITLPYITDGRLITTNSIHTSNIDFTKSMESVLNPLNVFMKTRFCTYYRVEMPNGSIYSVKKLNFSEKIIQIGSQEKFGHELEVLGRLTNSNVMVPLAYVLTADSAYLFYEHACMGTVFDMLHSSGNVLDWQCRYSISLGVAQGLAFLHGCTQPVLLLDLSTRSVHLKSMNEPQIGDIELYKVIDPSKSTGSLSAIAGTVGYIPPEYAYTMRLTMAGNVYSFGVVLLELLTGKPPVSEGIELAKWALSHSGRPEDREGILDSRISHASIPVHSQMQSVLKIALACVAVSPESRPKMRNVLRMLFNAK</sequence>
<dbReference type="InterPro" id="IPR011009">
    <property type="entry name" value="Kinase-like_dom_sf"/>
</dbReference>
<evidence type="ECO:0000256" key="11">
    <source>
        <dbReference type="ARBA" id="ARBA00023170"/>
    </source>
</evidence>
<dbReference type="PANTHER" id="PTHR48053:SF105">
    <property type="entry name" value="RECEPTOR-LIKE PROTEIN KINASE"/>
    <property type="match status" value="1"/>
</dbReference>
<dbReference type="Gene3D" id="3.30.200.20">
    <property type="entry name" value="Phosphorylase Kinase, domain 1"/>
    <property type="match status" value="1"/>
</dbReference>
<evidence type="ECO:0000256" key="3">
    <source>
        <dbReference type="ARBA" id="ARBA00022679"/>
    </source>
</evidence>
<keyword evidence="9 13" id="KW-1133">Transmembrane helix</keyword>
<feature type="domain" description="Protein kinase" evidence="15">
    <location>
        <begin position="688"/>
        <end position="960"/>
    </location>
</feature>
<dbReference type="InterPro" id="IPR000719">
    <property type="entry name" value="Prot_kinase_dom"/>
</dbReference>
<accession>A0AAD6EUK9</accession>
<organism evidence="16 17">
    <name type="scientific">Rhynchospora tenuis</name>
    <dbReference type="NCBI Taxonomy" id="198213"/>
    <lineage>
        <taxon>Eukaryota</taxon>
        <taxon>Viridiplantae</taxon>
        <taxon>Streptophyta</taxon>
        <taxon>Embryophyta</taxon>
        <taxon>Tracheophyta</taxon>
        <taxon>Spermatophyta</taxon>
        <taxon>Magnoliopsida</taxon>
        <taxon>Liliopsida</taxon>
        <taxon>Poales</taxon>
        <taxon>Cyperaceae</taxon>
        <taxon>Cyperoideae</taxon>
        <taxon>Rhynchosporeae</taxon>
        <taxon>Rhynchospora</taxon>
    </lineage>
</organism>
<evidence type="ECO:0000256" key="5">
    <source>
        <dbReference type="ARBA" id="ARBA00022729"/>
    </source>
</evidence>
<dbReference type="FunFam" id="1.10.510.10:FF:000388">
    <property type="entry name" value="Leucine-rich repeat receptor-like tyrosine-protein kinase PXC3"/>
    <property type="match status" value="1"/>
</dbReference>
<dbReference type="GO" id="GO:0005524">
    <property type="term" value="F:ATP binding"/>
    <property type="evidence" value="ECO:0007669"/>
    <property type="project" value="UniProtKB-KW"/>
</dbReference>
<dbReference type="PANTHER" id="PTHR48053">
    <property type="entry name" value="LEUCINE RICH REPEAT FAMILY PROTEIN, EXPRESSED"/>
    <property type="match status" value="1"/>
</dbReference>
<keyword evidence="3" id="KW-0808">Transferase</keyword>
<keyword evidence="7" id="KW-0547">Nucleotide-binding</keyword>
<keyword evidence="17" id="KW-1185">Reference proteome</keyword>
<keyword evidence="2" id="KW-0433">Leucine-rich repeat</keyword>
<evidence type="ECO:0000256" key="4">
    <source>
        <dbReference type="ARBA" id="ARBA00022692"/>
    </source>
</evidence>
<dbReference type="InterPro" id="IPR003591">
    <property type="entry name" value="Leu-rich_rpt_typical-subtyp"/>
</dbReference>
<evidence type="ECO:0000256" key="10">
    <source>
        <dbReference type="ARBA" id="ARBA00023136"/>
    </source>
</evidence>
<dbReference type="PROSITE" id="PS50011">
    <property type="entry name" value="PROTEIN_KINASE_DOM"/>
    <property type="match status" value="1"/>
</dbReference>
<dbReference type="PRINTS" id="PR00019">
    <property type="entry name" value="LEURICHRPT"/>
</dbReference>
<dbReference type="Proteomes" id="UP001210211">
    <property type="component" value="Unassembled WGS sequence"/>
</dbReference>
<dbReference type="SMART" id="SM00369">
    <property type="entry name" value="LRR_TYP"/>
    <property type="match status" value="9"/>
</dbReference>
<keyword evidence="5 14" id="KW-0732">Signal</keyword>
<dbReference type="GO" id="GO:0004674">
    <property type="term" value="F:protein serine/threonine kinase activity"/>
    <property type="evidence" value="ECO:0007669"/>
    <property type="project" value="UniProtKB-EC"/>
</dbReference>
<comment type="subcellular location">
    <subcellularLocation>
        <location evidence="1">Membrane</location>
        <topology evidence="1">Single-pass type I membrane protein</topology>
    </subcellularLocation>
</comment>
<proteinExistence type="predicted"/>
<dbReference type="InterPro" id="IPR051716">
    <property type="entry name" value="Plant_RL_S/T_kinase"/>
</dbReference>
<protein>
    <recommendedName>
        <fullName evidence="15">Protein kinase domain-containing protein</fullName>
    </recommendedName>
</protein>
<evidence type="ECO:0000256" key="7">
    <source>
        <dbReference type="ARBA" id="ARBA00022741"/>
    </source>
</evidence>
<dbReference type="SUPFAM" id="SSF52047">
    <property type="entry name" value="RNI-like"/>
    <property type="match status" value="1"/>
</dbReference>
<evidence type="ECO:0000256" key="12">
    <source>
        <dbReference type="ARBA" id="ARBA00023180"/>
    </source>
</evidence>
<evidence type="ECO:0000256" key="6">
    <source>
        <dbReference type="ARBA" id="ARBA00022737"/>
    </source>
</evidence>
<evidence type="ECO:0000256" key="1">
    <source>
        <dbReference type="ARBA" id="ARBA00004479"/>
    </source>
</evidence>
<dbReference type="GO" id="GO:0016020">
    <property type="term" value="C:membrane"/>
    <property type="evidence" value="ECO:0007669"/>
    <property type="project" value="UniProtKB-SubCell"/>
</dbReference>
<evidence type="ECO:0000256" key="9">
    <source>
        <dbReference type="ARBA" id="ARBA00022989"/>
    </source>
</evidence>
<dbReference type="InterPro" id="IPR001611">
    <property type="entry name" value="Leu-rich_rpt"/>
</dbReference>
<dbReference type="Pfam" id="PF13855">
    <property type="entry name" value="LRR_8"/>
    <property type="match status" value="2"/>
</dbReference>
<dbReference type="InterPro" id="IPR013210">
    <property type="entry name" value="LRR_N_plant-typ"/>
</dbReference>
<feature type="transmembrane region" description="Helical" evidence="13">
    <location>
        <begin position="616"/>
        <end position="638"/>
    </location>
</feature>
<name>A0AAD6EUK9_9POAL</name>
<dbReference type="InterPro" id="IPR032675">
    <property type="entry name" value="LRR_dom_sf"/>
</dbReference>
<dbReference type="SUPFAM" id="SSF56112">
    <property type="entry name" value="Protein kinase-like (PK-like)"/>
    <property type="match status" value="1"/>
</dbReference>
<evidence type="ECO:0000256" key="8">
    <source>
        <dbReference type="ARBA" id="ARBA00022840"/>
    </source>
</evidence>
<reference evidence="16 17" key="1">
    <citation type="journal article" date="2022" name="Cell">
        <title>Repeat-based holocentromeres influence genome architecture and karyotype evolution.</title>
        <authorList>
            <person name="Hofstatter P.G."/>
            <person name="Thangavel G."/>
            <person name="Lux T."/>
            <person name="Neumann P."/>
            <person name="Vondrak T."/>
            <person name="Novak P."/>
            <person name="Zhang M."/>
            <person name="Costa L."/>
            <person name="Castellani M."/>
            <person name="Scott A."/>
            <person name="Toegelov H."/>
            <person name="Fuchs J."/>
            <person name="Mata-Sucre Y."/>
            <person name="Dias Y."/>
            <person name="Vanzela A.L.L."/>
            <person name="Huettel B."/>
            <person name="Almeida C.C.S."/>
            <person name="Simkova H."/>
            <person name="Souza G."/>
            <person name="Pedrosa-Harand A."/>
            <person name="Macas J."/>
            <person name="Mayer K.F.X."/>
            <person name="Houben A."/>
            <person name="Marques A."/>
        </authorList>
    </citation>
    <scope>NUCLEOTIDE SEQUENCE [LARGE SCALE GENOMIC DNA]</scope>
    <source>
        <strain evidence="16">RhyTen1mFocal</strain>
    </source>
</reference>
<feature type="chain" id="PRO_5042022909" description="Protein kinase domain-containing protein" evidence="14">
    <location>
        <begin position="20"/>
        <end position="962"/>
    </location>
</feature>
<evidence type="ECO:0000256" key="14">
    <source>
        <dbReference type="SAM" id="SignalP"/>
    </source>
</evidence>
<feature type="signal peptide" evidence="14">
    <location>
        <begin position="1"/>
        <end position="19"/>
    </location>
</feature>
<dbReference type="EMBL" id="JAMRDG010000001">
    <property type="protein sequence ID" value="KAJ3701772.1"/>
    <property type="molecule type" value="Genomic_DNA"/>
</dbReference>
<dbReference type="AlphaFoldDB" id="A0AAD6EUK9"/>
<evidence type="ECO:0000313" key="16">
    <source>
        <dbReference type="EMBL" id="KAJ3701772.1"/>
    </source>
</evidence>
<gene>
    <name evidence="16" type="ORF">LUZ61_005477</name>
</gene>
<keyword evidence="4 13" id="KW-0812">Transmembrane</keyword>
<evidence type="ECO:0000256" key="2">
    <source>
        <dbReference type="ARBA" id="ARBA00022614"/>
    </source>
</evidence>
<dbReference type="Gene3D" id="3.80.10.10">
    <property type="entry name" value="Ribonuclease Inhibitor"/>
    <property type="match status" value="3"/>
</dbReference>
<dbReference type="SUPFAM" id="SSF52058">
    <property type="entry name" value="L domain-like"/>
    <property type="match status" value="1"/>
</dbReference>
<keyword evidence="6" id="KW-0677">Repeat</keyword>
<evidence type="ECO:0000256" key="13">
    <source>
        <dbReference type="SAM" id="Phobius"/>
    </source>
</evidence>
<evidence type="ECO:0000259" key="15">
    <source>
        <dbReference type="PROSITE" id="PS50011"/>
    </source>
</evidence>
<keyword evidence="8" id="KW-0067">ATP-binding</keyword>
<keyword evidence="11" id="KW-0675">Receptor</keyword>
<dbReference type="Gene3D" id="1.10.510.10">
    <property type="entry name" value="Transferase(Phosphotransferase) domain 1"/>
    <property type="match status" value="1"/>
</dbReference>
<evidence type="ECO:0000313" key="17">
    <source>
        <dbReference type="Proteomes" id="UP001210211"/>
    </source>
</evidence>
<dbReference type="Pfam" id="PF00069">
    <property type="entry name" value="Pkinase"/>
    <property type="match status" value="1"/>
</dbReference>
<comment type="caution">
    <text evidence="16">The sequence shown here is derived from an EMBL/GenBank/DDBJ whole genome shotgun (WGS) entry which is preliminary data.</text>
</comment>
<dbReference type="PROSITE" id="PS51450">
    <property type="entry name" value="LRR"/>
    <property type="match status" value="2"/>
</dbReference>